<keyword evidence="1" id="KW-0472">Membrane</keyword>
<keyword evidence="1" id="KW-1133">Transmembrane helix</keyword>
<dbReference type="Proteomes" id="UP000635902">
    <property type="component" value="Unassembled WGS sequence"/>
</dbReference>
<evidence type="ECO:0000313" key="2">
    <source>
        <dbReference type="EMBL" id="MBF4553442.1"/>
    </source>
</evidence>
<keyword evidence="1" id="KW-0812">Transmembrane</keyword>
<comment type="caution">
    <text evidence="2">The sequence shown here is derived from an EMBL/GenBank/DDBJ whole genome shotgun (WGS) entry which is preliminary data.</text>
</comment>
<name>A0ABR9ZJ23_9CORY</name>
<accession>A0ABR9ZJ23</accession>
<gene>
    <name evidence="2" type="ORF">IRY30_05015</name>
</gene>
<protein>
    <recommendedName>
        <fullName evidence="4">SCP domain-containing protein</fullName>
    </recommendedName>
</protein>
<dbReference type="RefSeq" id="WP_194556249.1">
    <property type="nucleotide sequence ID" value="NZ_JADKMY010000001.1"/>
</dbReference>
<organism evidence="2 3">
    <name type="scientific">Corynebacterium suicordis DSM 45110</name>
    <dbReference type="NCBI Taxonomy" id="1121369"/>
    <lineage>
        <taxon>Bacteria</taxon>
        <taxon>Bacillati</taxon>
        <taxon>Actinomycetota</taxon>
        <taxon>Actinomycetes</taxon>
        <taxon>Mycobacteriales</taxon>
        <taxon>Corynebacteriaceae</taxon>
        <taxon>Corynebacterium</taxon>
    </lineage>
</organism>
<sequence length="300" mass="31590">MAIANAVPEPTTGVETLVGPDQWVGVPVEFDYAAADEGFQAQRQLRAEMWDINPPFKGKPLRVAAAEAGMKTKDAYVNGFKLDYNLSKIAVQRSVEQVRGLMHARPTGTNCAWTDNNKCLANEGTATINGQGGWGNSLAAGRATIRESVLDAWGHGELAALRTANGFFDGPSGHLHQAINPENKYQGFGLIRRLDGSGYKYYSATTFGWNATTGGTTPLKKGVQRVTIYRAAVKGERPTGTTTPTNPANPLPGNLGDVLQSSDGSNSAQIFGVIAGLVSLVGLIAAIFGLSSGAITIPLG</sequence>
<keyword evidence="3" id="KW-1185">Reference proteome</keyword>
<proteinExistence type="predicted"/>
<evidence type="ECO:0008006" key="4">
    <source>
        <dbReference type="Google" id="ProtNLM"/>
    </source>
</evidence>
<feature type="transmembrane region" description="Helical" evidence="1">
    <location>
        <begin position="270"/>
        <end position="290"/>
    </location>
</feature>
<dbReference type="EMBL" id="JADKMY010000001">
    <property type="protein sequence ID" value="MBF4553442.1"/>
    <property type="molecule type" value="Genomic_DNA"/>
</dbReference>
<reference evidence="2 3" key="1">
    <citation type="submission" date="2020-10" db="EMBL/GenBank/DDBJ databases">
        <title>Novel species in genus Corynebacterium.</title>
        <authorList>
            <person name="Zhang G."/>
        </authorList>
    </citation>
    <scope>NUCLEOTIDE SEQUENCE [LARGE SCALE GENOMIC DNA]</scope>
    <source>
        <strain evidence="2 3">DSM 45110</strain>
    </source>
</reference>
<evidence type="ECO:0000313" key="3">
    <source>
        <dbReference type="Proteomes" id="UP000635902"/>
    </source>
</evidence>
<evidence type="ECO:0000256" key="1">
    <source>
        <dbReference type="SAM" id="Phobius"/>
    </source>
</evidence>